<dbReference type="AlphaFoldDB" id="A0AAD1MAW1"/>
<protein>
    <submittedName>
        <fullName evidence="1">Uncharacterized protein</fullName>
    </submittedName>
</protein>
<keyword evidence="2" id="KW-1185">Reference proteome</keyword>
<evidence type="ECO:0000313" key="2">
    <source>
        <dbReference type="Proteomes" id="UP000467327"/>
    </source>
</evidence>
<dbReference type="Proteomes" id="UP000467327">
    <property type="component" value="Chromosome"/>
</dbReference>
<accession>A0AAD1MAW1</accession>
<sequence length="130" mass="14013">MTSNPGEDIRFVLGVAELRERLKLAGFRGSVRALSALGPLEHGDSLCAYIRCRQNDVHEVFINTGALCNHHHLTIDVMDLVNAYRSGKLDRGWNLLPNGDASTGVLTRGAAARAGISPSQCAPNPYRTTG</sequence>
<reference evidence="1 2" key="1">
    <citation type="journal article" date="2019" name="Emerg. Microbes Infect.">
        <title>Comprehensive subspecies identification of 175 nontuberculous mycobacteria species based on 7547 genomic profiles.</title>
        <authorList>
            <person name="Matsumoto Y."/>
            <person name="Kinjo T."/>
            <person name="Motooka D."/>
            <person name="Nabeya D."/>
            <person name="Jung N."/>
            <person name="Uechi K."/>
            <person name="Horii T."/>
            <person name="Iida T."/>
            <person name="Fujita J."/>
            <person name="Nakamura S."/>
        </authorList>
    </citation>
    <scope>NUCLEOTIDE SEQUENCE [LARGE SCALE GENOMIC DNA]</scope>
    <source>
        <strain evidence="1 2">JCM 6376</strain>
    </source>
</reference>
<name>A0AAD1MAW1_9MYCO</name>
<evidence type="ECO:0000313" key="1">
    <source>
        <dbReference type="EMBL" id="BBX06873.1"/>
    </source>
</evidence>
<dbReference type="EMBL" id="AP022561">
    <property type="protein sequence ID" value="BBX06873.1"/>
    <property type="molecule type" value="Genomic_DNA"/>
</dbReference>
<organism evidence="1 2">
    <name type="scientific">Mycolicibacterium aichiense</name>
    <dbReference type="NCBI Taxonomy" id="1799"/>
    <lineage>
        <taxon>Bacteria</taxon>
        <taxon>Bacillati</taxon>
        <taxon>Actinomycetota</taxon>
        <taxon>Actinomycetes</taxon>
        <taxon>Mycobacteriales</taxon>
        <taxon>Mycobacteriaceae</taxon>
        <taxon>Mycolicibacterium</taxon>
    </lineage>
</organism>
<dbReference type="KEGG" id="maic:MAIC_16760"/>
<gene>
    <name evidence="1" type="ORF">MAIC_16760</name>
</gene>
<proteinExistence type="predicted"/>